<dbReference type="GO" id="GO:0022857">
    <property type="term" value="F:transmembrane transporter activity"/>
    <property type="evidence" value="ECO:0007669"/>
    <property type="project" value="InterPro"/>
</dbReference>
<dbReference type="SUPFAM" id="SSF103473">
    <property type="entry name" value="MFS general substrate transporter"/>
    <property type="match status" value="1"/>
</dbReference>
<organism evidence="6 7">
    <name type="scientific">Acipenser ruthenus</name>
    <name type="common">Sterlet sturgeon</name>
    <dbReference type="NCBI Taxonomy" id="7906"/>
    <lineage>
        <taxon>Eukaryota</taxon>
        <taxon>Metazoa</taxon>
        <taxon>Chordata</taxon>
        <taxon>Craniata</taxon>
        <taxon>Vertebrata</taxon>
        <taxon>Euteleostomi</taxon>
        <taxon>Actinopterygii</taxon>
        <taxon>Chondrostei</taxon>
        <taxon>Acipenseriformes</taxon>
        <taxon>Acipenseridae</taxon>
        <taxon>Acipenser</taxon>
    </lineage>
</organism>
<dbReference type="PANTHER" id="PTHR10924">
    <property type="entry name" value="MAJOR FACILITATOR SUPERFAMILY PROTEIN-RELATED"/>
    <property type="match status" value="1"/>
</dbReference>
<dbReference type="GO" id="GO:0016020">
    <property type="term" value="C:membrane"/>
    <property type="evidence" value="ECO:0007669"/>
    <property type="project" value="UniProtKB-SubCell"/>
</dbReference>
<dbReference type="CDD" id="cd17399">
    <property type="entry name" value="MFS_MFSD7"/>
    <property type="match status" value="1"/>
</dbReference>
<feature type="transmembrane region" description="Helical" evidence="5">
    <location>
        <begin position="132"/>
        <end position="151"/>
    </location>
</feature>
<dbReference type="InterPro" id="IPR011701">
    <property type="entry name" value="MFS"/>
</dbReference>
<dbReference type="EMBL" id="SCEB01000699">
    <property type="protein sequence ID" value="RXM98399.1"/>
    <property type="molecule type" value="Genomic_DNA"/>
</dbReference>
<dbReference type="InterPro" id="IPR049680">
    <property type="entry name" value="FLVCR1-2_SLC49-like"/>
</dbReference>
<feature type="transmembrane region" description="Helical" evidence="5">
    <location>
        <begin position="345"/>
        <end position="365"/>
    </location>
</feature>
<dbReference type="PANTHER" id="PTHR10924:SF6">
    <property type="entry name" value="SOLUTE CARRIER FAMILY 49 MEMBER A3"/>
    <property type="match status" value="1"/>
</dbReference>
<evidence type="ECO:0000256" key="4">
    <source>
        <dbReference type="ARBA" id="ARBA00023136"/>
    </source>
</evidence>
<keyword evidence="2 5" id="KW-0812">Transmembrane</keyword>
<feature type="transmembrane region" description="Helical" evidence="5">
    <location>
        <begin position="255"/>
        <end position="276"/>
    </location>
</feature>
<evidence type="ECO:0000313" key="7">
    <source>
        <dbReference type="Proteomes" id="UP000289886"/>
    </source>
</evidence>
<dbReference type="AlphaFoldDB" id="A0A662YP61"/>
<name>A0A662YP61_ACIRT</name>
<accession>A0A662YP61</accession>
<feature type="transmembrane region" description="Helical" evidence="5">
    <location>
        <begin position="172"/>
        <end position="192"/>
    </location>
</feature>
<evidence type="ECO:0000256" key="3">
    <source>
        <dbReference type="ARBA" id="ARBA00022989"/>
    </source>
</evidence>
<evidence type="ECO:0000256" key="1">
    <source>
        <dbReference type="ARBA" id="ARBA00004141"/>
    </source>
</evidence>
<evidence type="ECO:0000313" key="6">
    <source>
        <dbReference type="EMBL" id="RXM98399.1"/>
    </source>
</evidence>
<dbReference type="Proteomes" id="UP000289886">
    <property type="component" value="Unassembled WGS sequence"/>
</dbReference>
<feature type="transmembrane region" description="Helical" evidence="5">
    <location>
        <begin position="317"/>
        <end position="338"/>
    </location>
</feature>
<keyword evidence="4 5" id="KW-0472">Membrane</keyword>
<feature type="transmembrane region" description="Helical" evidence="5">
    <location>
        <begin position="74"/>
        <end position="94"/>
    </location>
</feature>
<dbReference type="Gene3D" id="1.20.1250.20">
    <property type="entry name" value="MFS general substrate transporter like domains"/>
    <property type="match status" value="2"/>
</dbReference>
<keyword evidence="7" id="KW-1185">Reference proteome</keyword>
<sequence>MQEDELDCDNVKLVAEVNEDLTKLLNYKVYKRRWFILLVICILNSSNAMLWLSFAPVADQTAKYFELSLDQVNWLSLIFLVVAIPVGFGTTWMLDTLGLRTSLILSSWLNMTGSILRFLSILDNIPVGLRNYPLLMAGQTLCALAQPLVLLSPTKLAAIWFPENQRATANMIASMSNPLGILFANIFSPMIVGSKEKIPQLLGIYTIPAAIVCLLATVGIRNRVPPTPPSNSALASSSEPFLAGVKLLVRNKPYMILLTCFGAGIGIFTSFSTLLQQILCVKGYSNDLAGLCGALFVVFGILGAFLLGLYVDRTKKFIEVTKISFCLAALASIAFAVVSQMRIQGIAVAVVSSLFGMFGFAIYPISMELAVECSYPIGEATSAGLIFISGGTASRNQSGNETLREGLRAIRPEAELSPATISESAKYWWEQEQVGEKKNDDNVCVSSLMPSGAVPTLVMAAFCSAGACLFVIFFHTEYKRLKEEALATNSQAIEQNNGIDNEAEPELLQA</sequence>
<feature type="transmembrane region" description="Helical" evidence="5">
    <location>
        <begin position="34"/>
        <end position="54"/>
    </location>
</feature>
<evidence type="ECO:0000256" key="2">
    <source>
        <dbReference type="ARBA" id="ARBA00022692"/>
    </source>
</evidence>
<feature type="transmembrane region" description="Helical" evidence="5">
    <location>
        <begin position="453"/>
        <end position="474"/>
    </location>
</feature>
<proteinExistence type="predicted"/>
<reference evidence="6 7" key="1">
    <citation type="submission" date="2019-01" db="EMBL/GenBank/DDBJ databases">
        <title>Draft Genome and Complete Hox-Cluster Characterization of the Sterlet Sturgeon (Acipenser ruthenus).</title>
        <authorList>
            <person name="Wei Q."/>
        </authorList>
    </citation>
    <scope>NUCLEOTIDE SEQUENCE [LARGE SCALE GENOMIC DNA]</scope>
    <source>
        <strain evidence="6">WHYD16114868_AA</strain>
        <tissue evidence="6">Blood</tissue>
    </source>
</reference>
<comment type="caution">
    <text evidence="6">The sequence shown here is derived from an EMBL/GenBank/DDBJ whole genome shotgun (WGS) entry which is preliminary data.</text>
</comment>
<feature type="transmembrane region" description="Helical" evidence="5">
    <location>
        <begin position="198"/>
        <end position="220"/>
    </location>
</feature>
<dbReference type="Pfam" id="PF07690">
    <property type="entry name" value="MFS_1"/>
    <property type="match status" value="1"/>
</dbReference>
<protein>
    <submittedName>
        <fullName evidence="6">Major facilitator superfamily domain-containing protein 7-a</fullName>
    </submittedName>
</protein>
<comment type="subcellular location">
    <subcellularLocation>
        <location evidence="1">Membrane</location>
        <topology evidence="1">Multi-pass membrane protein</topology>
    </subcellularLocation>
</comment>
<dbReference type="InterPro" id="IPR036259">
    <property type="entry name" value="MFS_trans_sf"/>
</dbReference>
<feature type="transmembrane region" description="Helical" evidence="5">
    <location>
        <begin position="288"/>
        <end position="311"/>
    </location>
</feature>
<keyword evidence="3 5" id="KW-1133">Transmembrane helix</keyword>
<evidence type="ECO:0000256" key="5">
    <source>
        <dbReference type="SAM" id="Phobius"/>
    </source>
</evidence>
<gene>
    <name evidence="6" type="ORF">EOD39_13184</name>
</gene>